<evidence type="ECO:0000256" key="1">
    <source>
        <dbReference type="SAM" id="MobiDB-lite"/>
    </source>
</evidence>
<accession>A0ABQ7FZI9</accession>
<keyword evidence="2" id="KW-0812">Transmembrane</keyword>
<protein>
    <submittedName>
        <fullName evidence="3">Uncharacterized protein</fullName>
    </submittedName>
</protein>
<evidence type="ECO:0000313" key="4">
    <source>
        <dbReference type="Proteomes" id="UP000815325"/>
    </source>
</evidence>
<keyword evidence="2" id="KW-0472">Membrane</keyword>
<gene>
    <name evidence="3" type="ORF">DUNSADRAFT_18781</name>
</gene>
<feature type="region of interest" description="Disordered" evidence="1">
    <location>
        <begin position="1"/>
        <end position="47"/>
    </location>
</feature>
<keyword evidence="2" id="KW-1133">Transmembrane helix</keyword>
<proteinExistence type="predicted"/>
<feature type="compositionally biased region" description="Basic and acidic residues" evidence="1">
    <location>
        <begin position="37"/>
        <end position="47"/>
    </location>
</feature>
<feature type="transmembrane region" description="Helical" evidence="2">
    <location>
        <begin position="132"/>
        <end position="154"/>
    </location>
</feature>
<reference evidence="3" key="1">
    <citation type="submission" date="2017-08" db="EMBL/GenBank/DDBJ databases">
        <authorList>
            <person name="Polle J.E."/>
            <person name="Barry K."/>
            <person name="Cushman J."/>
            <person name="Schmutz J."/>
            <person name="Tran D."/>
            <person name="Hathwaick L.T."/>
            <person name="Yim W.C."/>
            <person name="Jenkins J."/>
            <person name="Mckie-Krisberg Z.M."/>
            <person name="Prochnik S."/>
            <person name="Lindquist E."/>
            <person name="Dockter R.B."/>
            <person name="Adam C."/>
            <person name="Molina H."/>
            <person name="Bunkerborg J."/>
            <person name="Jin E."/>
            <person name="Buchheim M."/>
            <person name="Magnuson J."/>
        </authorList>
    </citation>
    <scope>NUCLEOTIDE SEQUENCE</scope>
    <source>
        <strain evidence="3">CCAP 19/18</strain>
    </source>
</reference>
<evidence type="ECO:0000256" key="2">
    <source>
        <dbReference type="SAM" id="Phobius"/>
    </source>
</evidence>
<organism evidence="3 4">
    <name type="scientific">Dunaliella salina</name>
    <name type="common">Green alga</name>
    <name type="synonym">Protococcus salinus</name>
    <dbReference type="NCBI Taxonomy" id="3046"/>
    <lineage>
        <taxon>Eukaryota</taxon>
        <taxon>Viridiplantae</taxon>
        <taxon>Chlorophyta</taxon>
        <taxon>core chlorophytes</taxon>
        <taxon>Chlorophyceae</taxon>
        <taxon>CS clade</taxon>
        <taxon>Chlamydomonadales</taxon>
        <taxon>Dunaliellaceae</taxon>
        <taxon>Dunaliella</taxon>
    </lineage>
</organism>
<dbReference type="Proteomes" id="UP000815325">
    <property type="component" value="Unassembled WGS sequence"/>
</dbReference>
<comment type="caution">
    <text evidence="3">The sequence shown here is derived from an EMBL/GenBank/DDBJ whole genome shotgun (WGS) entry which is preliminary data.</text>
</comment>
<name>A0ABQ7FZI9_DUNSA</name>
<sequence>MNTFSHHDGEEDEEEPALLAQRAREQYPSHARAFVSQKDREKGEQEDLVMHHGPMGVEEGSKKGFITKFSEKFKRQQYVTADSVQDVYGRWVAPDDAEAKLRYHERHAHHQVHDVKLAKVGDFKEFGAGHMLYFYFLKYCAVMFVILAICPGAVQISMNAAGGFLSVYADFDTLTLGNFGLQSSNVNAANLNITLPSSNDGADAEIAILKLFLADAENPSVKMDTIHFDKRSSIITMTALDLAM</sequence>
<keyword evidence="4" id="KW-1185">Reference proteome</keyword>
<evidence type="ECO:0000313" key="3">
    <source>
        <dbReference type="EMBL" id="KAF5827768.1"/>
    </source>
</evidence>
<dbReference type="EMBL" id="MU070430">
    <property type="protein sequence ID" value="KAF5827768.1"/>
    <property type="molecule type" value="Genomic_DNA"/>
</dbReference>